<dbReference type="InterPro" id="IPR050678">
    <property type="entry name" value="DNA_Partitioning_ATPase"/>
</dbReference>
<dbReference type="PANTHER" id="PTHR13696">
    <property type="entry name" value="P-LOOP CONTAINING NUCLEOSIDE TRIPHOSPHATE HYDROLASE"/>
    <property type="match status" value="1"/>
</dbReference>
<keyword evidence="3" id="KW-1185">Reference proteome</keyword>
<dbReference type="Pfam" id="PF01656">
    <property type="entry name" value="CbiA"/>
    <property type="match status" value="1"/>
</dbReference>
<dbReference type="Proteomes" id="UP000216454">
    <property type="component" value="Unassembled WGS sequence"/>
</dbReference>
<reference evidence="2 3" key="1">
    <citation type="journal article" date="2017" name="BMC Genomics">
        <title>Comparative genomic and phylogenomic analyses of the Bifidobacteriaceae family.</title>
        <authorList>
            <person name="Lugli G.A."/>
            <person name="Milani C."/>
            <person name="Turroni F."/>
            <person name="Duranti S."/>
            <person name="Mancabelli L."/>
            <person name="Mangifesta M."/>
            <person name="Ferrario C."/>
            <person name="Modesto M."/>
            <person name="Mattarelli P."/>
            <person name="Jiri K."/>
            <person name="van Sinderen D."/>
            <person name="Ventura M."/>
        </authorList>
    </citation>
    <scope>NUCLEOTIDE SEQUENCE [LARGE SCALE GENOMIC DNA]</scope>
    <source>
        <strain evidence="2 3">DSM 24744</strain>
    </source>
</reference>
<dbReference type="PANTHER" id="PTHR13696:SF96">
    <property type="entry name" value="COBQ_COBB_MIND_PARA NUCLEOTIDE BINDING DOMAIN-CONTAINING PROTEIN"/>
    <property type="match status" value="1"/>
</dbReference>
<protein>
    <submittedName>
        <fullName evidence="2">Chromosome partitioning protein ParA</fullName>
    </submittedName>
</protein>
<dbReference type="AlphaFoldDB" id="A0A261EPQ0"/>
<accession>A0A261EPQ0</accession>
<feature type="domain" description="CobQ/CobB/MinD/ParA nucleotide binding" evidence="1">
    <location>
        <begin position="7"/>
        <end position="180"/>
    </location>
</feature>
<sequence>MVGTRVITVACAKGGTAKTTTSMMLACCLCRRGLRAVVLDADNTGGATKWADAVDDMRVDDPHAPMLPFDVVPVNQAVLDRRRLETRWSGMWIVIDTPPSDTGMIQKAMDVADVVVIPTQPGEADLRLAGETYAACRHGVVLLTRVKANTRSLRRAVDDLDSAHVTRFDTMVPERESIRGAYGRVRVDAWYAGVAGELVDFVNGLEAR</sequence>
<dbReference type="InterPro" id="IPR027417">
    <property type="entry name" value="P-loop_NTPase"/>
</dbReference>
<dbReference type="PIRSF" id="PIRSF009320">
    <property type="entry name" value="Nuc_binding_HP_1000"/>
    <property type="match status" value="1"/>
</dbReference>
<dbReference type="CDD" id="cd02042">
    <property type="entry name" value="ParAB_family"/>
    <property type="match status" value="1"/>
</dbReference>
<evidence type="ECO:0000313" key="2">
    <source>
        <dbReference type="EMBL" id="OZG48823.1"/>
    </source>
</evidence>
<evidence type="ECO:0000313" key="3">
    <source>
        <dbReference type="Proteomes" id="UP000216454"/>
    </source>
</evidence>
<dbReference type="SUPFAM" id="SSF52540">
    <property type="entry name" value="P-loop containing nucleoside triphosphate hydrolases"/>
    <property type="match status" value="1"/>
</dbReference>
<dbReference type="EMBL" id="MWWQ01000019">
    <property type="protein sequence ID" value="OZG48823.1"/>
    <property type="molecule type" value="Genomic_DNA"/>
</dbReference>
<organism evidence="2 3">
    <name type="scientific">Pseudoscardovia suis</name>
    <dbReference type="NCBI Taxonomy" id="987063"/>
    <lineage>
        <taxon>Bacteria</taxon>
        <taxon>Bacillati</taxon>
        <taxon>Actinomycetota</taxon>
        <taxon>Actinomycetes</taxon>
        <taxon>Bifidobacteriales</taxon>
        <taxon>Bifidobacteriaceae</taxon>
        <taxon>Pseudoscardovia</taxon>
    </lineage>
</organism>
<name>A0A261EPQ0_9BIFI</name>
<dbReference type="InterPro" id="IPR002586">
    <property type="entry name" value="CobQ/CobB/MinD/ParA_Nub-bd_dom"/>
</dbReference>
<dbReference type="RefSeq" id="WP_094691954.1">
    <property type="nucleotide sequence ID" value="NZ_MWWQ01000019.1"/>
</dbReference>
<dbReference type="OrthoDB" id="9804460at2"/>
<proteinExistence type="predicted"/>
<dbReference type="Gene3D" id="3.40.50.300">
    <property type="entry name" value="P-loop containing nucleotide triphosphate hydrolases"/>
    <property type="match status" value="1"/>
</dbReference>
<evidence type="ECO:0000259" key="1">
    <source>
        <dbReference type="Pfam" id="PF01656"/>
    </source>
</evidence>
<comment type="caution">
    <text evidence="2">The sequence shown here is derived from an EMBL/GenBank/DDBJ whole genome shotgun (WGS) entry which is preliminary data.</text>
</comment>
<gene>
    <name evidence="2" type="ORF">PSSU_1647</name>
</gene>